<accession>A0A919PKF7</accession>
<protein>
    <submittedName>
        <fullName evidence="2">Uncharacterized protein</fullName>
    </submittedName>
</protein>
<evidence type="ECO:0000256" key="1">
    <source>
        <dbReference type="SAM" id="MobiDB-lite"/>
    </source>
</evidence>
<dbReference type="Proteomes" id="UP000660611">
    <property type="component" value="Unassembled WGS sequence"/>
</dbReference>
<comment type="caution">
    <text evidence="2">The sequence shown here is derived from an EMBL/GenBank/DDBJ whole genome shotgun (WGS) entry which is preliminary data.</text>
</comment>
<name>A0A919PKF7_9ACTN</name>
<dbReference type="AlphaFoldDB" id="A0A919PKF7"/>
<evidence type="ECO:0000313" key="3">
    <source>
        <dbReference type="Proteomes" id="UP000660611"/>
    </source>
</evidence>
<organism evidence="2 3">
    <name type="scientific">Dactylosporangium siamense</name>
    <dbReference type="NCBI Taxonomy" id="685454"/>
    <lineage>
        <taxon>Bacteria</taxon>
        <taxon>Bacillati</taxon>
        <taxon>Actinomycetota</taxon>
        <taxon>Actinomycetes</taxon>
        <taxon>Micromonosporales</taxon>
        <taxon>Micromonosporaceae</taxon>
        <taxon>Dactylosporangium</taxon>
    </lineage>
</organism>
<dbReference type="EMBL" id="BONQ01000050">
    <property type="protein sequence ID" value="GIG45167.1"/>
    <property type="molecule type" value="Genomic_DNA"/>
</dbReference>
<feature type="region of interest" description="Disordered" evidence="1">
    <location>
        <begin position="1"/>
        <end position="25"/>
    </location>
</feature>
<evidence type="ECO:0000313" key="2">
    <source>
        <dbReference type="EMBL" id="GIG45167.1"/>
    </source>
</evidence>
<dbReference type="RefSeq" id="WP_203846974.1">
    <property type="nucleotide sequence ID" value="NZ_BAAAVW010000009.1"/>
</dbReference>
<keyword evidence="3" id="KW-1185">Reference proteome</keyword>
<gene>
    <name evidence="2" type="ORF">Dsi01nite_032080</name>
</gene>
<reference evidence="2" key="1">
    <citation type="submission" date="2021-01" db="EMBL/GenBank/DDBJ databases">
        <title>Whole genome shotgun sequence of Dactylosporangium siamense NBRC 106093.</title>
        <authorList>
            <person name="Komaki H."/>
            <person name="Tamura T."/>
        </authorList>
    </citation>
    <scope>NUCLEOTIDE SEQUENCE</scope>
    <source>
        <strain evidence="2">NBRC 106093</strain>
    </source>
</reference>
<sequence>MSWWRGSGLNDRDAASPPVPAAGFAQDGRIDEHLPDGLFERIGSGRTDADAVAFLADTQVSLTRALVVAVAGGGSATAAAALAGSGALTPAGEQFVAHLTQTVDSWPR</sequence>
<proteinExistence type="predicted"/>